<dbReference type="SMART" id="SM00321">
    <property type="entry name" value="WSC"/>
    <property type="match status" value="2"/>
</dbReference>
<reference evidence="5" key="1">
    <citation type="journal article" date="2021" name="Genome Biol. Evol.">
        <title>The assembled and annotated genome of the fairy-ring fungus Marasmius oreades.</title>
        <authorList>
            <person name="Hiltunen M."/>
            <person name="Ament-Velasquez S.L."/>
            <person name="Johannesson H."/>
        </authorList>
    </citation>
    <scope>NUCLEOTIDE SEQUENCE</scope>
    <source>
        <strain evidence="5">03SP1</strain>
    </source>
</reference>
<keyword evidence="3" id="KW-0732">Signal</keyword>
<protein>
    <recommendedName>
        <fullName evidence="4">WSC domain-containing protein</fullName>
    </recommendedName>
</protein>
<dbReference type="PANTHER" id="PTHR45964">
    <property type="entry name" value="WSCD FAMILY MEMBER CG9164"/>
    <property type="match status" value="1"/>
</dbReference>
<sequence>MHSYQATIVTTFCFFLSTIASPATSRTGPIVQRHGMWNHLGCFVDSAQRILPVQQDTCGKNTVEYCLDLCAQQGFPLAGVEYGDECYCGKDWNTFNTVCPNNCNMTCTANSQEICGGVYAINVYERAQLVEKCGEWTAVGCAEEPKWREGERRNLPYHPGTDIPIKDMTVEKCLDGCAKSGYTCAGLEYGQECWCGNCTANDFKYGSYDKCYMGCTGDPRELCGSGEAEGWEIVYTRNVGTSGGSGSGSSGGGGSGGGSGGGGSEGSGHGTVGSWTPCGCYQLVFSKKFFLLPDLTGNITGNRSCKSQIVFLYPSHVSFSLVAYSTCSSL</sequence>
<evidence type="ECO:0000256" key="2">
    <source>
        <dbReference type="SAM" id="MobiDB-lite"/>
    </source>
</evidence>
<proteinExistence type="predicted"/>
<name>A0A9P7UXD0_9AGAR</name>
<keyword evidence="6" id="KW-1185">Reference proteome</keyword>
<gene>
    <name evidence="5" type="ORF">E1B28_003820</name>
</gene>
<evidence type="ECO:0000259" key="4">
    <source>
        <dbReference type="PROSITE" id="PS51212"/>
    </source>
</evidence>
<organism evidence="5 6">
    <name type="scientific">Marasmius oreades</name>
    <name type="common">fairy-ring Marasmius</name>
    <dbReference type="NCBI Taxonomy" id="181124"/>
    <lineage>
        <taxon>Eukaryota</taxon>
        <taxon>Fungi</taxon>
        <taxon>Dikarya</taxon>
        <taxon>Basidiomycota</taxon>
        <taxon>Agaricomycotina</taxon>
        <taxon>Agaricomycetes</taxon>
        <taxon>Agaricomycetidae</taxon>
        <taxon>Agaricales</taxon>
        <taxon>Marasmiineae</taxon>
        <taxon>Marasmiaceae</taxon>
        <taxon>Marasmius</taxon>
    </lineage>
</organism>
<feature type="domain" description="WSC" evidence="4">
    <location>
        <begin position="135"/>
        <end position="238"/>
    </location>
</feature>
<dbReference type="GeneID" id="66072896"/>
<keyword evidence="1" id="KW-0677">Repeat</keyword>
<feature type="region of interest" description="Disordered" evidence="2">
    <location>
        <begin position="242"/>
        <end position="268"/>
    </location>
</feature>
<evidence type="ECO:0000256" key="1">
    <source>
        <dbReference type="ARBA" id="ARBA00022737"/>
    </source>
</evidence>
<dbReference type="OrthoDB" id="5985073at2759"/>
<dbReference type="EMBL" id="CM032182">
    <property type="protein sequence ID" value="KAG7096376.1"/>
    <property type="molecule type" value="Genomic_DNA"/>
</dbReference>
<dbReference type="RefSeq" id="XP_043012846.1">
    <property type="nucleotide sequence ID" value="XM_043148254.1"/>
</dbReference>
<feature type="signal peptide" evidence="3">
    <location>
        <begin position="1"/>
        <end position="25"/>
    </location>
</feature>
<dbReference type="AlphaFoldDB" id="A0A9P7UXD0"/>
<dbReference type="Pfam" id="PF01822">
    <property type="entry name" value="WSC"/>
    <property type="match status" value="2"/>
</dbReference>
<feature type="chain" id="PRO_5040381620" description="WSC domain-containing protein" evidence="3">
    <location>
        <begin position="26"/>
        <end position="330"/>
    </location>
</feature>
<dbReference type="KEGG" id="more:E1B28_003820"/>
<dbReference type="Proteomes" id="UP001049176">
    <property type="component" value="Chromosome 2"/>
</dbReference>
<dbReference type="PROSITE" id="PS51212">
    <property type="entry name" value="WSC"/>
    <property type="match status" value="2"/>
</dbReference>
<dbReference type="PANTHER" id="PTHR45964:SF5">
    <property type="entry name" value="WSCD FAMILY MEMBER CG9164"/>
    <property type="match status" value="1"/>
</dbReference>
<feature type="domain" description="WSC" evidence="4">
    <location>
        <begin position="36"/>
        <end position="127"/>
    </location>
</feature>
<dbReference type="InterPro" id="IPR002889">
    <property type="entry name" value="WSC_carb-bd"/>
</dbReference>
<accession>A0A9P7UXD0</accession>
<evidence type="ECO:0000313" key="6">
    <source>
        <dbReference type="Proteomes" id="UP001049176"/>
    </source>
</evidence>
<evidence type="ECO:0000256" key="3">
    <source>
        <dbReference type="SAM" id="SignalP"/>
    </source>
</evidence>
<evidence type="ECO:0000313" key="5">
    <source>
        <dbReference type="EMBL" id="KAG7096376.1"/>
    </source>
</evidence>
<dbReference type="InterPro" id="IPR051589">
    <property type="entry name" value="Sialate-O-sulfotransferase"/>
</dbReference>
<comment type="caution">
    <text evidence="5">The sequence shown here is derived from an EMBL/GenBank/DDBJ whole genome shotgun (WGS) entry which is preliminary data.</text>
</comment>